<dbReference type="Proteomes" id="UP000250223">
    <property type="component" value="Unassembled WGS sequence"/>
</dbReference>
<organism evidence="1 2">
    <name type="scientific">Clostridium cochlearium</name>
    <dbReference type="NCBI Taxonomy" id="1494"/>
    <lineage>
        <taxon>Bacteria</taxon>
        <taxon>Bacillati</taxon>
        <taxon>Bacillota</taxon>
        <taxon>Clostridia</taxon>
        <taxon>Eubacteriales</taxon>
        <taxon>Clostridiaceae</taxon>
        <taxon>Clostridium</taxon>
    </lineage>
</organism>
<dbReference type="EMBL" id="UAWC01000025">
    <property type="protein sequence ID" value="SQB35730.1"/>
    <property type="molecule type" value="Genomic_DNA"/>
</dbReference>
<gene>
    <name evidence="1" type="ORF">NCTC13028_02130</name>
</gene>
<evidence type="ECO:0000313" key="2">
    <source>
        <dbReference type="Proteomes" id="UP000250223"/>
    </source>
</evidence>
<dbReference type="AlphaFoldDB" id="A0A240AEP5"/>
<reference evidence="1 2" key="1">
    <citation type="submission" date="2018-06" db="EMBL/GenBank/DDBJ databases">
        <authorList>
            <consortium name="Pathogen Informatics"/>
            <person name="Doyle S."/>
        </authorList>
    </citation>
    <scope>NUCLEOTIDE SEQUENCE [LARGE SCALE GENOMIC DNA]</scope>
    <source>
        <strain evidence="1 2">NCTC13028</strain>
    </source>
</reference>
<sequence length="102" mass="11035">MTHAVMNDALGIDKMNDLHNNNKVWFIEGTAEGIAGADERLKRAIGKADQTGIDTTKLDALASRANALLNGASWSGDDLDYDAGYVMVKYIDKVARFKSCNG</sequence>
<name>A0A240AEP5_CLOCO</name>
<dbReference type="Gene3D" id="1.10.390.20">
    <property type="match status" value="1"/>
</dbReference>
<protein>
    <submittedName>
        <fullName evidence="1">Uncharacterized protein</fullName>
    </submittedName>
</protein>
<dbReference type="GeneID" id="70577386"/>
<accession>A0A240AEP5</accession>
<proteinExistence type="predicted"/>
<evidence type="ECO:0000313" key="1">
    <source>
        <dbReference type="EMBL" id="SQB35730.1"/>
    </source>
</evidence>
<dbReference type="RefSeq" id="WP_095177868.1">
    <property type="nucleotide sequence ID" value="NZ_LT906477.1"/>
</dbReference>